<accession>A0AAE0HZT0</accession>
<comment type="caution">
    <text evidence="2">The sequence shown here is derived from an EMBL/GenBank/DDBJ whole genome shotgun (WGS) entry which is preliminary data.</text>
</comment>
<feature type="compositionally biased region" description="Low complexity" evidence="1">
    <location>
        <begin position="185"/>
        <end position="197"/>
    </location>
</feature>
<reference evidence="2" key="2">
    <citation type="submission" date="2023-06" db="EMBL/GenBank/DDBJ databases">
        <authorList>
            <consortium name="Lawrence Berkeley National Laboratory"/>
            <person name="Haridas S."/>
            <person name="Hensen N."/>
            <person name="Bonometti L."/>
            <person name="Westerberg I."/>
            <person name="Brannstrom I.O."/>
            <person name="Guillou S."/>
            <person name="Cros-Aarteil S."/>
            <person name="Calhoun S."/>
            <person name="Kuo A."/>
            <person name="Mondo S."/>
            <person name="Pangilinan J."/>
            <person name="Riley R."/>
            <person name="Labutti K."/>
            <person name="Andreopoulos B."/>
            <person name="Lipzen A."/>
            <person name="Chen C."/>
            <person name="Yanf M."/>
            <person name="Daum C."/>
            <person name="Ng V."/>
            <person name="Clum A."/>
            <person name="Steindorff A."/>
            <person name="Ohm R."/>
            <person name="Martin F."/>
            <person name="Silar P."/>
            <person name="Natvig D."/>
            <person name="Lalanne C."/>
            <person name="Gautier V."/>
            <person name="Ament-Velasquez S.L."/>
            <person name="Kruys A."/>
            <person name="Hutchinson M.I."/>
            <person name="Powell A.J."/>
            <person name="Barry K."/>
            <person name="Miller A.N."/>
            <person name="Grigoriev I.V."/>
            <person name="Debuchy R."/>
            <person name="Gladieux P."/>
            <person name="Thoren M.H."/>
            <person name="Johannesson H."/>
        </authorList>
    </citation>
    <scope>NUCLEOTIDE SEQUENCE</scope>
    <source>
        <strain evidence="2">CBS 118394</strain>
    </source>
</reference>
<evidence type="ECO:0000313" key="3">
    <source>
        <dbReference type="Proteomes" id="UP001283341"/>
    </source>
</evidence>
<feature type="region of interest" description="Disordered" evidence="1">
    <location>
        <begin position="375"/>
        <end position="405"/>
    </location>
</feature>
<feature type="compositionally biased region" description="Acidic residues" evidence="1">
    <location>
        <begin position="221"/>
        <end position="238"/>
    </location>
</feature>
<gene>
    <name evidence="2" type="ORF">B0H66DRAFT_592158</name>
</gene>
<organism evidence="2 3">
    <name type="scientific">Apodospora peruviana</name>
    <dbReference type="NCBI Taxonomy" id="516989"/>
    <lineage>
        <taxon>Eukaryota</taxon>
        <taxon>Fungi</taxon>
        <taxon>Dikarya</taxon>
        <taxon>Ascomycota</taxon>
        <taxon>Pezizomycotina</taxon>
        <taxon>Sordariomycetes</taxon>
        <taxon>Sordariomycetidae</taxon>
        <taxon>Sordariales</taxon>
        <taxon>Lasiosphaeriaceae</taxon>
        <taxon>Apodospora</taxon>
    </lineage>
</organism>
<proteinExistence type="predicted"/>
<feature type="compositionally biased region" description="Polar residues" evidence="1">
    <location>
        <begin position="246"/>
        <end position="255"/>
    </location>
</feature>
<dbReference type="EMBL" id="JAUEDM010000005">
    <property type="protein sequence ID" value="KAK3315877.1"/>
    <property type="molecule type" value="Genomic_DNA"/>
</dbReference>
<protein>
    <submittedName>
        <fullName evidence="2">Uncharacterized protein</fullName>
    </submittedName>
</protein>
<dbReference type="Proteomes" id="UP001283341">
    <property type="component" value="Unassembled WGS sequence"/>
</dbReference>
<keyword evidence="3" id="KW-1185">Reference proteome</keyword>
<feature type="compositionally biased region" description="Basic and acidic residues" evidence="1">
    <location>
        <begin position="199"/>
        <end position="213"/>
    </location>
</feature>
<evidence type="ECO:0000313" key="2">
    <source>
        <dbReference type="EMBL" id="KAK3315877.1"/>
    </source>
</evidence>
<evidence type="ECO:0000256" key="1">
    <source>
        <dbReference type="SAM" id="MobiDB-lite"/>
    </source>
</evidence>
<feature type="compositionally biased region" description="Basic and acidic residues" evidence="1">
    <location>
        <begin position="390"/>
        <end position="405"/>
    </location>
</feature>
<dbReference type="AlphaFoldDB" id="A0AAE0HZT0"/>
<sequence length="405" mass="46649">MCILVKTFRYCYCKDRNDQICPHHRYLKEFHPEAFRGGKENLDAPDEEGWLIRSREDEYQKRYSWNPLEMYWEHCETYRDKHTKVELPLPPRLVKGFEPLCPETEARHEEKMKIHPYKLCELCYKGHVGPDAPEKEEWWTGEEWFTFDKMKLDDVDEEDKSSVTLPEASESAMKMEDMGSVTAGRSSSVTLDRSSSVAAEDHDRKTVKSENKAEPMNLDGAADDPNDDYDGDDEDEEVSSAAPSRFTRSSPFSGPQQQQGQVQQQQQQMQTPQQQALAQEQLQQMEQQMDQAAAQQAQQARQTRPLIDPAVQSAIQEQTRQLYQHNLHRFVEVFGGLNNIPVEAMEQFRSNCAVHARNRVIARVQQCQPTLLQAQAQAQGEEMQVDPDDGDIKNPAEPEDQGRPF</sequence>
<feature type="region of interest" description="Disordered" evidence="1">
    <location>
        <begin position="155"/>
        <end position="282"/>
    </location>
</feature>
<name>A0AAE0HZT0_9PEZI</name>
<reference evidence="2" key="1">
    <citation type="journal article" date="2023" name="Mol. Phylogenet. Evol.">
        <title>Genome-scale phylogeny and comparative genomics of the fungal order Sordariales.</title>
        <authorList>
            <person name="Hensen N."/>
            <person name="Bonometti L."/>
            <person name="Westerberg I."/>
            <person name="Brannstrom I.O."/>
            <person name="Guillou S."/>
            <person name="Cros-Aarteil S."/>
            <person name="Calhoun S."/>
            <person name="Haridas S."/>
            <person name="Kuo A."/>
            <person name="Mondo S."/>
            <person name="Pangilinan J."/>
            <person name="Riley R."/>
            <person name="LaButti K."/>
            <person name="Andreopoulos B."/>
            <person name="Lipzen A."/>
            <person name="Chen C."/>
            <person name="Yan M."/>
            <person name="Daum C."/>
            <person name="Ng V."/>
            <person name="Clum A."/>
            <person name="Steindorff A."/>
            <person name="Ohm R.A."/>
            <person name="Martin F."/>
            <person name="Silar P."/>
            <person name="Natvig D.O."/>
            <person name="Lalanne C."/>
            <person name="Gautier V."/>
            <person name="Ament-Velasquez S.L."/>
            <person name="Kruys A."/>
            <person name="Hutchinson M.I."/>
            <person name="Powell A.J."/>
            <person name="Barry K."/>
            <person name="Miller A.N."/>
            <person name="Grigoriev I.V."/>
            <person name="Debuchy R."/>
            <person name="Gladieux P."/>
            <person name="Hiltunen Thoren M."/>
            <person name="Johannesson H."/>
        </authorList>
    </citation>
    <scope>NUCLEOTIDE SEQUENCE</scope>
    <source>
        <strain evidence="2">CBS 118394</strain>
    </source>
</reference>
<feature type="compositionally biased region" description="Low complexity" evidence="1">
    <location>
        <begin position="256"/>
        <end position="282"/>
    </location>
</feature>